<accession>A0AAD6ZKJ8</accession>
<evidence type="ECO:0000256" key="1">
    <source>
        <dbReference type="ARBA" id="ARBA00023002"/>
    </source>
</evidence>
<dbReference type="Gene3D" id="3.60.130.10">
    <property type="entry name" value="Clavaminate synthase-like"/>
    <property type="match status" value="1"/>
</dbReference>
<dbReference type="GO" id="GO:0016491">
    <property type="term" value="F:oxidoreductase activity"/>
    <property type="evidence" value="ECO:0007669"/>
    <property type="project" value="UniProtKB-KW"/>
</dbReference>
<proteinExistence type="predicted"/>
<dbReference type="Proteomes" id="UP001218218">
    <property type="component" value="Unassembled WGS sequence"/>
</dbReference>
<name>A0AAD6ZKJ8_9AGAR</name>
<dbReference type="EMBL" id="JARIHO010000041">
    <property type="protein sequence ID" value="KAJ7327512.1"/>
    <property type="molecule type" value="Genomic_DNA"/>
</dbReference>
<dbReference type="SUPFAM" id="SSF51197">
    <property type="entry name" value="Clavaminate synthase-like"/>
    <property type="match status" value="1"/>
</dbReference>
<dbReference type="InterPro" id="IPR042098">
    <property type="entry name" value="TauD-like_sf"/>
</dbReference>
<comment type="caution">
    <text evidence="2">The sequence shown here is derived from an EMBL/GenBank/DDBJ whole genome shotgun (WGS) entry which is preliminary data.</text>
</comment>
<dbReference type="AlphaFoldDB" id="A0AAD6ZKJ8"/>
<keyword evidence="1" id="KW-0560">Oxidoreductase</keyword>
<evidence type="ECO:0000313" key="3">
    <source>
        <dbReference type="Proteomes" id="UP001218218"/>
    </source>
</evidence>
<protein>
    <submittedName>
        <fullName evidence="2">Uncharacterized protein</fullName>
    </submittedName>
</protein>
<keyword evidence="3" id="KW-1185">Reference proteome</keyword>
<evidence type="ECO:0000313" key="2">
    <source>
        <dbReference type="EMBL" id="KAJ7327512.1"/>
    </source>
</evidence>
<sequence length="91" mass="10131">MTPVFGSEVRGLNLAELDGEGKDQLALEVARRRVIVFHDQQDFINRGAEVLYQMGQVLWATAHSPAGRVSRGVSGYSLGIQGHQFTLQHRR</sequence>
<gene>
    <name evidence="2" type="ORF">DFH08DRAFT_884673</name>
</gene>
<organism evidence="2 3">
    <name type="scientific">Mycena albidolilacea</name>
    <dbReference type="NCBI Taxonomy" id="1033008"/>
    <lineage>
        <taxon>Eukaryota</taxon>
        <taxon>Fungi</taxon>
        <taxon>Dikarya</taxon>
        <taxon>Basidiomycota</taxon>
        <taxon>Agaricomycotina</taxon>
        <taxon>Agaricomycetes</taxon>
        <taxon>Agaricomycetidae</taxon>
        <taxon>Agaricales</taxon>
        <taxon>Marasmiineae</taxon>
        <taxon>Mycenaceae</taxon>
        <taxon>Mycena</taxon>
    </lineage>
</organism>
<reference evidence="2" key="1">
    <citation type="submission" date="2023-03" db="EMBL/GenBank/DDBJ databases">
        <title>Massive genome expansion in bonnet fungi (Mycena s.s.) driven by repeated elements and novel gene families across ecological guilds.</title>
        <authorList>
            <consortium name="Lawrence Berkeley National Laboratory"/>
            <person name="Harder C.B."/>
            <person name="Miyauchi S."/>
            <person name="Viragh M."/>
            <person name="Kuo A."/>
            <person name="Thoen E."/>
            <person name="Andreopoulos B."/>
            <person name="Lu D."/>
            <person name="Skrede I."/>
            <person name="Drula E."/>
            <person name="Henrissat B."/>
            <person name="Morin E."/>
            <person name="Kohler A."/>
            <person name="Barry K."/>
            <person name="LaButti K."/>
            <person name="Morin E."/>
            <person name="Salamov A."/>
            <person name="Lipzen A."/>
            <person name="Mereny Z."/>
            <person name="Hegedus B."/>
            <person name="Baldrian P."/>
            <person name="Stursova M."/>
            <person name="Weitz H."/>
            <person name="Taylor A."/>
            <person name="Grigoriev I.V."/>
            <person name="Nagy L.G."/>
            <person name="Martin F."/>
            <person name="Kauserud H."/>
        </authorList>
    </citation>
    <scope>NUCLEOTIDE SEQUENCE</scope>
    <source>
        <strain evidence="2">CBHHK002</strain>
    </source>
</reference>